<evidence type="ECO:0000313" key="2">
    <source>
        <dbReference type="Proteomes" id="UP000814140"/>
    </source>
</evidence>
<protein>
    <submittedName>
        <fullName evidence="1">Uncharacterized protein</fullName>
    </submittedName>
</protein>
<gene>
    <name evidence="1" type="ORF">BV25DRAFT_1371077</name>
</gene>
<dbReference type="EMBL" id="MU277245">
    <property type="protein sequence ID" value="KAI0057616.1"/>
    <property type="molecule type" value="Genomic_DNA"/>
</dbReference>
<organism evidence="1 2">
    <name type="scientific">Artomyces pyxidatus</name>
    <dbReference type="NCBI Taxonomy" id="48021"/>
    <lineage>
        <taxon>Eukaryota</taxon>
        <taxon>Fungi</taxon>
        <taxon>Dikarya</taxon>
        <taxon>Basidiomycota</taxon>
        <taxon>Agaricomycotina</taxon>
        <taxon>Agaricomycetes</taxon>
        <taxon>Russulales</taxon>
        <taxon>Auriscalpiaceae</taxon>
        <taxon>Artomyces</taxon>
    </lineage>
</organism>
<comment type="caution">
    <text evidence="1">The sequence shown here is derived from an EMBL/GenBank/DDBJ whole genome shotgun (WGS) entry which is preliminary data.</text>
</comment>
<keyword evidence="2" id="KW-1185">Reference proteome</keyword>
<reference evidence="1" key="2">
    <citation type="journal article" date="2022" name="New Phytol.">
        <title>Evolutionary transition to the ectomycorrhizal habit in the genomes of a hyperdiverse lineage of mushroom-forming fungi.</title>
        <authorList>
            <person name="Looney B."/>
            <person name="Miyauchi S."/>
            <person name="Morin E."/>
            <person name="Drula E."/>
            <person name="Courty P.E."/>
            <person name="Kohler A."/>
            <person name="Kuo A."/>
            <person name="LaButti K."/>
            <person name="Pangilinan J."/>
            <person name="Lipzen A."/>
            <person name="Riley R."/>
            <person name="Andreopoulos W."/>
            <person name="He G."/>
            <person name="Johnson J."/>
            <person name="Nolan M."/>
            <person name="Tritt A."/>
            <person name="Barry K.W."/>
            <person name="Grigoriev I.V."/>
            <person name="Nagy L.G."/>
            <person name="Hibbett D."/>
            <person name="Henrissat B."/>
            <person name="Matheny P.B."/>
            <person name="Labbe J."/>
            <person name="Martin F.M."/>
        </authorList>
    </citation>
    <scope>NUCLEOTIDE SEQUENCE</scope>
    <source>
        <strain evidence="1">HHB10654</strain>
    </source>
</reference>
<reference evidence="1" key="1">
    <citation type="submission" date="2021-03" db="EMBL/GenBank/DDBJ databases">
        <authorList>
            <consortium name="DOE Joint Genome Institute"/>
            <person name="Ahrendt S."/>
            <person name="Looney B.P."/>
            <person name="Miyauchi S."/>
            <person name="Morin E."/>
            <person name="Drula E."/>
            <person name="Courty P.E."/>
            <person name="Chicoki N."/>
            <person name="Fauchery L."/>
            <person name="Kohler A."/>
            <person name="Kuo A."/>
            <person name="Labutti K."/>
            <person name="Pangilinan J."/>
            <person name="Lipzen A."/>
            <person name="Riley R."/>
            <person name="Andreopoulos W."/>
            <person name="He G."/>
            <person name="Johnson J."/>
            <person name="Barry K.W."/>
            <person name="Grigoriev I.V."/>
            <person name="Nagy L."/>
            <person name="Hibbett D."/>
            <person name="Henrissat B."/>
            <person name="Matheny P.B."/>
            <person name="Labbe J."/>
            <person name="Martin F."/>
        </authorList>
    </citation>
    <scope>NUCLEOTIDE SEQUENCE</scope>
    <source>
        <strain evidence="1">HHB10654</strain>
    </source>
</reference>
<dbReference type="Proteomes" id="UP000814140">
    <property type="component" value="Unassembled WGS sequence"/>
</dbReference>
<sequence>MKRLITLSSRSSLRNCGHGGETRSLRAYWQLLEDIALSSPMLSTVHLLAAASTSHDVVRSCPTNAPTSGIPTFPSFDVRLHAAIASPRERRRTFGRRRDSLCTAHVATDASPVSQARRGGTRADGRRQYPVSWRSKKREVDSAVRHEGRCRLQLYSPLMLLFKALRHHRQHR</sequence>
<accession>A0ACB8SPB2</accession>
<name>A0ACB8SPB2_9AGAM</name>
<evidence type="ECO:0000313" key="1">
    <source>
        <dbReference type="EMBL" id="KAI0057616.1"/>
    </source>
</evidence>
<proteinExistence type="predicted"/>